<dbReference type="InterPro" id="IPR010852">
    <property type="entry name" value="ABATE"/>
</dbReference>
<dbReference type="SUPFAM" id="SSF160904">
    <property type="entry name" value="Jann2411-like"/>
    <property type="match status" value="1"/>
</dbReference>
<dbReference type="EMBL" id="BAAATR010000013">
    <property type="protein sequence ID" value="GAA2248722.1"/>
    <property type="molecule type" value="Genomic_DNA"/>
</dbReference>
<dbReference type="Pfam" id="PF07336">
    <property type="entry name" value="ABATE"/>
    <property type="match status" value="1"/>
</dbReference>
<evidence type="ECO:0000259" key="2">
    <source>
        <dbReference type="Pfam" id="PF11706"/>
    </source>
</evidence>
<dbReference type="PANTHER" id="PTHR35525">
    <property type="entry name" value="BLL6575 PROTEIN"/>
    <property type="match status" value="1"/>
</dbReference>
<evidence type="ECO:0000313" key="3">
    <source>
        <dbReference type="EMBL" id="GAA2248722.1"/>
    </source>
</evidence>
<feature type="domain" description="Zinc finger CGNR" evidence="2">
    <location>
        <begin position="137"/>
        <end position="180"/>
    </location>
</feature>
<dbReference type="PANTHER" id="PTHR35525:SF3">
    <property type="entry name" value="BLL6575 PROTEIN"/>
    <property type="match status" value="1"/>
</dbReference>
<evidence type="ECO:0000313" key="4">
    <source>
        <dbReference type="Proteomes" id="UP001500305"/>
    </source>
</evidence>
<evidence type="ECO:0000256" key="1">
    <source>
        <dbReference type="SAM" id="MobiDB-lite"/>
    </source>
</evidence>
<dbReference type="Proteomes" id="UP001500305">
    <property type="component" value="Unassembled WGS sequence"/>
</dbReference>
<dbReference type="InterPro" id="IPR021005">
    <property type="entry name" value="Znf_CGNR"/>
</dbReference>
<feature type="region of interest" description="Disordered" evidence="1">
    <location>
        <begin position="1"/>
        <end position="22"/>
    </location>
</feature>
<name>A0ABN3E5H7_9ACTN</name>
<sequence>MDALADQEQDQDQDPRPLRGEPLSLDLLNTRWHDEQLFRQPHGLAVWLASNNLTGRAPDTPETLDALLQARAALLALRADPQDTTALNAVLAHGRICRTLDADGQPQEEPEVTDPVWLPAWLAADDYLRLLARGPSRIRECVHDSCILTFFDTSQNGRRRWCDMASCGNRAKAARHYAQRKQ</sequence>
<dbReference type="RefSeq" id="WP_344637244.1">
    <property type="nucleotide sequence ID" value="NZ_BAAATR010000013.1"/>
</dbReference>
<proteinExistence type="predicted"/>
<feature type="compositionally biased region" description="Acidic residues" evidence="1">
    <location>
        <begin position="1"/>
        <end position="12"/>
    </location>
</feature>
<organism evidence="3 4">
    <name type="scientific">Kitasatospora cystarginea</name>
    <dbReference type="NCBI Taxonomy" id="58350"/>
    <lineage>
        <taxon>Bacteria</taxon>
        <taxon>Bacillati</taxon>
        <taxon>Actinomycetota</taxon>
        <taxon>Actinomycetes</taxon>
        <taxon>Kitasatosporales</taxon>
        <taxon>Streptomycetaceae</taxon>
        <taxon>Kitasatospora</taxon>
    </lineage>
</organism>
<keyword evidence="4" id="KW-1185">Reference proteome</keyword>
<dbReference type="Pfam" id="PF11706">
    <property type="entry name" value="zf-CGNR"/>
    <property type="match status" value="1"/>
</dbReference>
<dbReference type="Gene3D" id="1.10.3300.10">
    <property type="entry name" value="Jann2411-like domain"/>
    <property type="match status" value="1"/>
</dbReference>
<dbReference type="InterPro" id="IPR023286">
    <property type="entry name" value="ABATE_dom_sf"/>
</dbReference>
<gene>
    <name evidence="3" type="ORF">GCM10010430_34070</name>
</gene>
<reference evidence="3 4" key="1">
    <citation type="journal article" date="2019" name="Int. J. Syst. Evol. Microbiol.">
        <title>The Global Catalogue of Microorganisms (GCM) 10K type strain sequencing project: providing services to taxonomists for standard genome sequencing and annotation.</title>
        <authorList>
            <consortium name="The Broad Institute Genomics Platform"/>
            <consortium name="The Broad Institute Genome Sequencing Center for Infectious Disease"/>
            <person name="Wu L."/>
            <person name="Ma J."/>
        </authorList>
    </citation>
    <scope>NUCLEOTIDE SEQUENCE [LARGE SCALE GENOMIC DNA]</scope>
    <source>
        <strain evidence="3 4">JCM 7356</strain>
    </source>
</reference>
<comment type="caution">
    <text evidence="3">The sequence shown here is derived from an EMBL/GenBank/DDBJ whole genome shotgun (WGS) entry which is preliminary data.</text>
</comment>
<accession>A0ABN3E5H7</accession>
<protein>
    <submittedName>
        <fullName evidence="3">CGNR zinc finger domain-containing protein</fullName>
    </submittedName>
</protein>